<gene>
    <name evidence="1" type="ORF">CVV65_06300</name>
</gene>
<evidence type="ECO:0000313" key="1">
    <source>
        <dbReference type="EMBL" id="ATY84605.1"/>
    </source>
</evidence>
<name>A0A2K8N691_9BACL</name>
<keyword evidence="2" id="KW-1185">Reference proteome</keyword>
<organism evidence="1 2">
    <name type="scientific">Kyrpidia spormannii</name>
    <dbReference type="NCBI Taxonomy" id="2055160"/>
    <lineage>
        <taxon>Bacteria</taxon>
        <taxon>Bacillati</taxon>
        <taxon>Bacillota</taxon>
        <taxon>Bacilli</taxon>
        <taxon>Bacillales</taxon>
        <taxon>Alicyclobacillaceae</taxon>
        <taxon>Kyrpidia</taxon>
    </lineage>
</organism>
<protein>
    <submittedName>
        <fullName evidence="1">Uncharacterized protein</fullName>
    </submittedName>
</protein>
<dbReference type="AlphaFoldDB" id="A0A2K8N691"/>
<reference evidence="2" key="1">
    <citation type="submission" date="2017-11" db="EMBL/GenBank/DDBJ databases">
        <title>Complete Genome Sequence of Kyrpidia sp. Strain EA-1, a thermophilic, hydrogen-oxidizing Bacterium, isolated from the Azores.</title>
        <authorList>
            <person name="Reiner J.E."/>
            <person name="Lapp C.J."/>
            <person name="Bunk B."/>
            <person name="Gescher J."/>
        </authorList>
    </citation>
    <scope>NUCLEOTIDE SEQUENCE [LARGE SCALE GENOMIC DNA]</scope>
    <source>
        <strain evidence="2">EA-1</strain>
    </source>
</reference>
<dbReference type="Proteomes" id="UP000231932">
    <property type="component" value="Chromosome"/>
</dbReference>
<evidence type="ECO:0000313" key="2">
    <source>
        <dbReference type="Proteomes" id="UP000231932"/>
    </source>
</evidence>
<dbReference type="KEGG" id="kyr:CVV65_06300"/>
<sequence length="112" mass="12487">MSRDSYSFCLIAIDNKNRDEARTGNVWMSVDPAASRESIARILDTADWVVPGHDGILRVNHVPNGREVHATERTRGIIDLILTEVDSQIHVTNSDGQQIKSPVYFEIKGDPS</sequence>
<accession>A0A2K8N691</accession>
<dbReference type="InterPro" id="IPR036866">
    <property type="entry name" value="RibonucZ/Hydroxyglut_hydro"/>
</dbReference>
<dbReference type="Gene3D" id="3.60.15.10">
    <property type="entry name" value="Ribonuclease Z/Hydroxyacylglutathione hydrolase-like"/>
    <property type="match status" value="1"/>
</dbReference>
<dbReference type="EMBL" id="CP024955">
    <property type="protein sequence ID" value="ATY84605.1"/>
    <property type="molecule type" value="Genomic_DNA"/>
</dbReference>
<proteinExistence type="predicted"/>